<dbReference type="PROSITE" id="PS01124">
    <property type="entry name" value="HTH_ARAC_FAMILY_2"/>
    <property type="match status" value="1"/>
</dbReference>
<dbReference type="PANTHER" id="PTHR43436">
    <property type="entry name" value="ARAC-FAMILY TRANSCRIPTIONAL REGULATOR"/>
    <property type="match status" value="1"/>
</dbReference>
<dbReference type="Pfam" id="PF12833">
    <property type="entry name" value="HTH_18"/>
    <property type="match status" value="1"/>
</dbReference>
<keyword evidence="3" id="KW-0804">Transcription</keyword>
<dbReference type="InterPro" id="IPR018060">
    <property type="entry name" value="HTH_AraC"/>
</dbReference>
<evidence type="ECO:0000256" key="1">
    <source>
        <dbReference type="ARBA" id="ARBA00023015"/>
    </source>
</evidence>
<dbReference type="SMART" id="SM00342">
    <property type="entry name" value="HTH_ARAC"/>
    <property type="match status" value="1"/>
</dbReference>
<dbReference type="RefSeq" id="WP_210806067.1">
    <property type="nucleotide sequence ID" value="NZ_JAGQDG010000001.1"/>
</dbReference>
<comment type="caution">
    <text evidence="5">The sequence shown here is derived from an EMBL/GenBank/DDBJ whole genome shotgun (WGS) entry which is preliminary data.</text>
</comment>
<organism evidence="5 6">
    <name type="scientific">Ideonella paludis</name>
    <dbReference type="NCBI Taxonomy" id="1233411"/>
    <lineage>
        <taxon>Bacteria</taxon>
        <taxon>Pseudomonadati</taxon>
        <taxon>Pseudomonadota</taxon>
        <taxon>Betaproteobacteria</taxon>
        <taxon>Burkholderiales</taxon>
        <taxon>Sphaerotilaceae</taxon>
        <taxon>Ideonella</taxon>
    </lineage>
</organism>
<reference evidence="5 6" key="1">
    <citation type="submission" date="2021-04" db="EMBL/GenBank/DDBJ databases">
        <title>The genome sequence of type strain Ideonella paludis KCTC 32238.</title>
        <authorList>
            <person name="Liu Y."/>
        </authorList>
    </citation>
    <scope>NUCLEOTIDE SEQUENCE [LARGE SCALE GENOMIC DNA]</scope>
    <source>
        <strain evidence="5 6">KCTC 32238</strain>
    </source>
</reference>
<feature type="domain" description="HTH araC/xylS-type" evidence="4">
    <location>
        <begin position="188"/>
        <end position="286"/>
    </location>
</feature>
<keyword evidence="6" id="KW-1185">Reference proteome</keyword>
<dbReference type="Proteomes" id="UP000672097">
    <property type="component" value="Unassembled WGS sequence"/>
</dbReference>
<dbReference type="InterPro" id="IPR009594">
    <property type="entry name" value="Tscrpt_reg_HTH_AraC_N"/>
</dbReference>
<proteinExistence type="predicted"/>
<evidence type="ECO:0000256" key="3">
    <source>
        <dbReference type="ARBA" id="ARBA00023163"/>
    </source>
</evidence>
<protein>
    <submittedName>
        <fullName evidence="5">AraC family transcriptional regulator N-terminal domain-containing protein</fullName>
    </submittedName>
</protein>
<dbReference type="Pfam" id="PF06719">
    <property type="entry name" value="AraC_N"/>
    <property type="match status" value="1"/>
</dbReference>
<evidence type="ECO:0000313" key="5">
    <source>
        <dbReference type="EMBL" id="MBQ0934326.1"/>
    </source>
</evidence>
<dbReference type="PANTHER" id="PTHR43436:SF1">
    <property type="entry name" value="TRANSCRIPTIONAL REGULATORY PROTEIN"/>
    <property type="match status" value="1"/>
</dbReference>
<dbReference type="EMBL" id="JAGQDG010000001">
    <property type="protein sequence ID" value="MBQ0934326.1"/>
    <property type="molecule type" value="Genomic_DNA"/>
</dbReference>
<keyword evidence="2" id="KW-0238">DNA-binding</keyword>
<dbReference type="SUPFAM" id="SSF46689">
    <property type="entry name" value="Homeodomain-like"/>
    <property type="match status" value="2"/>
</dbReference>
<accession>A0ABS5DTW0</accession>
<dbReference type="InterPro" id="IPR009057">
    <property type="entry name" value="Homeodomain-like_sf"/>
</dbReference>
<evidence type="ECO:0000256" key="2">
    <source>
        <dbReference type="ARBA" id="ARBA00023125"/>
    </source>
</evidence>
<evidence type="ECO:0000313" key="6">
    <source>
        <dbReference type="Proteomes" id="UP000672097"/>
    </source>
</evidence>
<dbReference type="Gene3D" id="1.10.10.60">
    <property type="entry name" value="Homeodomain-like"/>
    <property type="match status" value="1"/>
</dbReference>
<sequence>MSAIDLSQFLQHLPRPGERRYEPLGLTLLHSVAAAPPSSVWHEPALVYVLQGQKCGQLGSQYFEVNAGEWLLIHLPQVMSCDTSQLQGDPFLAMALSIDMDLVAELILSTSSLKDPPAEPATESTVAAQSAAEQSALARLLDCLASELDQQVLGASLRRELHYRALCSPAGALLRQMAKAGSKAWALWRVVQHMRANLQQTRDMSRLAKSAAMSESAFYSAFKRQLGASPLQYLKQMRLQRARQLMALQGFGVAQAAFAVGYASASQFSREYRQWFGHPPSEAAQWL</sequence>
<dbReference type="InterPro" id="IPR018062">
    <property type="entry name" value="HTH_AraC-typ_CS"/>
</dbReference>
<dbReference type="PROSITE" id="PS00041">
    <property type="entry name" value="HTH_ARAC_FAMILY_1"/>
    <property type="match status" value="1"/>
</dbReference>
<gene>
    <name evidence="5" type="ORF">KAK11_03220</name>
</gene>
<name>A0ABS5DTW0_9BURK</name>
<evidence type="ECO:0000259" key="4">
    <source>
        <dbReference type="PROSITE" id="PS01124"/>
    </source>
</evidence>
<keyword evidence="1" id="KW-0805">Transcription regulation</keyword>